<evidence type="ECO:0000313" key="2">
    <source>
        <dbReference type="EMBL" id="CAG5093591.1"/>
    </source>
</evidence>
<dbReference type="EMBL" id="CAJNRD030001120">
    <property type="protein sequence ID" value="CAG5093591.1"/>
    <property type="molecule type" value="Genomic_DNA"/>
</dbReference>
<feature type="signal peptide" evidence="1">
    <location>
        <begin position="1"/>
        <end position="30"/>
    </location>
</feature>
<feature type="chain" id="PRO_5035324387" evidence="1">
    <location>
        <begin position="31"/>
        <end position="88"/>
    </location>
</feature>
<keyword evidence="1" id="KW-0732">Signal</keyword>
<protein>
    <submittedName>
        <fullName evidence="2">Uncharacterized protein</fullName>
    </submittedName>
</protein>
<comment type="caution">
    <text evidence="2">The sequence shown here is derived from an EMBL/GenBank/DDBJ whole genome shotgun (WGS) entry which is preliminary data.</text>
</comment>
<proteinExistence type="predicted"/>
<organism evidence="2 3">
    <name type="scientific">Cotesia congregata</name>
    <name type="common">Parasitoid wasp</name>
    <name type="synonym">Apanteles congregatus</name>
    <dbReference type="NCBI Taxonomy" id="51543"/>
    <lineage>
        <taxon>Eukaryota</taxon>
        <taxon>Metazoa</taxon>
        <taxon>Ecdysozoa</taxon>
        <taxon>Arthropoda</taxon>
        <taxon>Hexapoda</taxon>
        <taxon>Insecta</taxon>
        <taxon>Pterygota</taxon>
        <taxon>Neoptera</taxon>
        <taxon>Endopterygota</taxon>
        <taxon>Hymenoptera</taxon>
        <taxon>Apocrita</taxon>
        <taxon>Ichneumonoidea</taxon>
        <taxon>Braconidae</taxon>
        <taxon>Microgastrinae</taxon>
        <taxon>Cotesia</taxon>
    </lineage>
</organism>
<accession>A0A8J2MSZ5</accession>
<gene>
    <name evidence="2" type="ORF">HICCMSTLAB_LOCUS6928</name>
</gene>
<name>A0A8J2MSZ5_COTCN</name>
<reference evidence="2" key="1">
    <citation type="submission" date="2021-04" db="EMBL/GenBank/DDBJ databases">
        <authorList>
            <person name="Chebbi M.A.C M."/>
        </authorList>
    </citation>
    <scope>NUCLEOTIDE SEQUENCE</scope>
</reference>
<evidence type="ECO:0000256" key="1">
    <source>
        <dbReference type="SAM" id="SignalP"/>
    </source>
</evidence>
<sequence length="88" mass="10295">MRLLTLHPCDRPFRRLLTIVLRWLYGVVYGMTEVEDDVQVVTVKVIALILKVYQRLYADYPNHIEANLSMLGIQFLHLECSSHRILIA</sequence>
<dbReference type="Proteomes" id="UP000786811">
    <property type="component" value="Unassembled WGS sequence"/>
</dbReference>
<keyword evidence="3" id="KW-1185">Reference proteome</keyword>
<dbReference type="AlphaFoldDB" id="A0A8J2MSZ5"/>
<evidence type="ECO:0000313" key="3">
    <source>
        <dbReference type="Proteomes" id="UP000786811"/>
    </source>
</evidence>